<reference evidence="2 3" key="1">
    <citation type="journal article" date="2018" name="J. Microbiol.">
        <title>Baekduia soli gen. nov., sp. nov., a novel bacterium isolated from the soil of Baekdu Mountain and proposal of a novel family name, Baekduiaceae fam. nov.</title>
        <authorList>
            <person name="An D.S."/>
            <person name="Siddiqi M.Z."/>
            <person name="Kim K.H."/>
            <person name="Yu H.S."/>
            <person name="Im W.T."/>
        </authorList>
    </citation>
    <scope>NUCLEOTIDE SEQUENCE [LARGE SCALE GENOMIC DNA]</scope>
    <source>
        <strain evidence="2 3">BR7-21</strain>
    </source>
</reference>
<keyword evidence="3" id="KW-1185">Reference proteome</keyword>
<dbReference type="InterPro" id="IPR011083">
    <property type="entry name" value="Phage_tail_collar_dom"/>
</dbReference>
<proteinExistence type="predicted"/>
<dbReference type="SUPFAM" id="SSF88874">
    <property type="entry name" value="Receptor-binding domain of short tail fibre protein gp12"/>
    <property type="match status" value="1"/>
</dbReference>
<evidence type="ECO:0000313" key="2">
    <source>
        <dbReference type="EMBL" id="QEC50835.1"/>
    </source>
</evidence>
<gene>
    <name evidence="2" type="ORF">FSW04_18890</name>
</gene>
<dbReference type="OrthoDB" id="9810174at2"/>
<sequence>MPSYATTARLALRKILGTSNASDLDTGIGAVADDVEAALAHLVPIGGMLPWAGAGASLPFGWLYCDGRAVSRSTFAALYAVIGTAYGVGDGSTTFNVPDARGRVLVMEDAGAGRLATANTRGATGGAETHQHQHISPVGARAGLLRVLDPTDGTLDWNGSSYSFLDAPGDTGVEIGAPSGNSAERHVVTSTAASTLQPGLVIGAWILRCS</sequence>
<evidence type="ECO:0000259" key="1">
    <source>
        <dbReference type="Pfam" id="PF07484"/>
    </source>
</evidence>
<dbReference type="KEGG" id="bsol:FSW04_18890"/>
<dbReference type="Pfam" id="PF07484">
    <property type="entry name" value="Collar"/>
    <property type="match status" value="1"/>
</dbReference>
<dbReference type="Proteomes" id="UP000321805">
    <property type="component" value="Chromosome"/>
</dbReference>
<evidence type="ECO:0000313" key="3">
    <source>
        <dbReference type="Proteomes" id="UP000321805"/>
    </source>
</evidence>
<dbReference type="Gene3D" id="3.90.1340.10">
    <property type="entry name" value="Phage tail collar domain"/>
    <property type="match status" value="1"/>
</dbReference>
<organism evidence="2 3">
    <name type="scientific">Baekduia soli</name>
    <dbReference type="NCBI Taxonomy" id="496014"/>
    <lineage>
        <taxon>Bacteria</taxon>
        <taxon>Bacillati</taxon>
        <taxon>Actinomycetota</taxon>
        <taxon>Thermoleophilia</taxon>
        <taxon>Solirubrobacterales</taxon>
        <taxon>Baekduiaceae</taxon>
        <taxon>Baekduia</taxon>
    </lineage>
</organism>
<name>A0A5B8UCR2_9ACTN</name>
<dbReference type="InterPro" id="IPR037053">
    <property type="entry name" value="Phage_tail_collar_dom_sf"/>
</dbReference>
<dbReference type="AlphaFoldDB" id="A0A5B8UCR2"/>
<protein>
    <submittedName>
        <fullName evidence="2">Tail fiber protein</fullName>
    </submittedName>
</protein>
<dbReference type="EMBL" id="CP042430">
    <property type="protein sequence ID" value="QEC50835.1"/>
    <property type="molecule type" value="Genomic_DNA"/>
</dbReference>
<accession>A0A5B8UCR2</accession>
<feature type="domain" description="Phage tail collar" evidence="1">
    <location>
        <begin position="46"/>
        <end position="104"/>
    </location>
</feature>